<dbReference type="InterPro" id="IPR051459">
    <property type="entry name" value="Cytochrome_c-type_DH"/>
</dbReference>
<dbReference type="GO" id="GO:0009055">
    <property type="term" value="F:electron transfer activity"/>
    <property type="evidence" value="ECO:0007669"/>
    <property type="project" value="InterPro"/>
</dbReference>
<dbReference type="PANTHER" id="PTHR35008:SF8">
    <property type="entry name" value="ALCOHOL DEHYDROGENASE CYTOCHROME C SUBUNIT"/>
    <property type="match status" value="1"/>
</dbReference>
<feature type="domain" description="Cytochrome c" evidence="5">
    <location>
        <begin position="185"/>
        <end position="298"/>
    </location>
</feature>
<gene>
    <name evidence="6" type="ORF">ASU33_14665</name>
</gene>
<dbReference type="GO" id="GO:0046872">
    <property type="term" value="F:metal ion binding"/>
    <property type="evidence" value="ECO:0007669"/>
    <property type="project" value="UniProtKB-KW"/>
</dbReference>
<keyword evidence="3 4" id="KW-0408">Iron</keyword>
<dbReference type="Proteomes" id="UP000054223">
    <property type="component" value="Unassembled WGS sequence"/>
</dbReference>
<evidence type="ECO:0000256" key="1">
    <source>
        <dbReference type="ARBA" id="ARBA00022617"/>
    </source>
</evidence>
<protein>
    <recommendedName>
        <fullName evidence="5">Cytochrome c domain-containing protein</fullName>
    </recommendedName>
</protein>
<dbReference type="PROSITE" id="PS51007">
    <property type="entry name" value="CYTC"/>
    <property type="match status" value="2"/>
</dbReference>
<feature type="domain" description="Cytochrome c" evidence="5">
    <location>
        <begin position="40"/>
        <end position="141"/>
    </location>
</feature>
<evidence type="ECO:0000256" key="3">
    <source>
        <dbReference type="ARBA" id="ARBA00023004"/>
    </source>
</evidence>
<dbReference type="Gene3D" id="1.10.760.10">
    <property type="entry name" value="Cytochrome c-like domain"/>
    <property type="match status" value="2"/>
</dbReference>
<keyword evidence="7" id="KW-1185">Reference proteome</keyword>
<dbReference type="AlphaFoldDB" id="A0A9X0HKF8"/>
<evidence type="ECO:0000313" key="7">
    <source>
        <dbReference type="Proteomes" id="UP000054223"/>
    </source>
</evidence>
<organism evidence="6 7">
    <name type="scientific">Solirubrum puertoriconensis</name>
    <dbReference type="NCBI Taxonomy" id="1751427"/>
    <lineage>
        <taxon>Bacteria</taxon>
        <taxon>Pseudomonadati</taxon>
        <taxon>Bacteroidota</taxon>
        <taxon>Cytophagia</taxon>
        <taxon>Cytophagales</taxon>
    </lineage>
</organism>
<dbReference type="InterPro" id="IPR009056">
    <property type="entry name" value="Cyt_c-like_dom"/>
</dbReference>
<evidence type="ECO:0000259" key="5">
    <source>
        <dbReference type="PROSITE" id="PS51007"/>
    </source>
</evidence>
<keyword evidence="2 4" id="KW-0479">Metal-binding</keyword>
<dbReference type="Pfam" id="PF13442">
    <property type="entry name" value="Cytochrome_CBB3"/>
    <property type="match status" value="1"/>
</dbReference>
<dbReference type="SUPFAM" id="SSF46626">
    <property type="entry name" value="Cytochrome c"/>
    <property type="match status" value="2"/>
</dbReference>
<reference evidence="6 7" key="1">
    <citation type="submission" date="2015-11" db="EMBL/GenBank/DDBJ databases">
        <title>Solirubrum puertoriconensis gen. nov. an environmental bacteria isolated in Puerto Rico.</title>
        <authorList>
            <person name="Cuebas-Irizarry M.F."/>
            <person name="Montalvo-Rodriguez R."/>
        </authorList>
    </citation>
    <scope>NUCLEOTIDE SEQUENCE [LARGE SCALE GENOMIC DNA]</scope>
    <source>
        <strain evidence="6 7">MC1A</strain>
    </source>
</reference>
<evidence type="ECO:0000256" key="4">
    <source>
        <dbReference type="PROSITE-ProRule" id="PRU00433"/>
    </source>
</evidence>
<dbReference type="InterPro" id="IPR036909">
    <property type="entry name" value="Cyt_c-like_dom_sf"/>
</dbReference>
<accession>A0A9X0HKF8</accession>
<evidence type="ECO:0000256" key="2">
    <source>
        <dbReference type="ARBA" id="ARBA00022723"/>
    </source>
</evidence>
<sequence length="316" mass="34759">MVVAGLLFLVACAAMYVQVRGIPTYKAPRVAKQSIAYTPERVAHGLRIATNICAECHLDKKTNSLAGKPLQEVPEQFGHFFSANITQDKQLGIGNWTDEQLVGLLRTNLGPDGRLRIIMPNFRQLSDEDLYSLVAFLRSNHEWVQPQAIASAAQEPSFMGKVILNTMMKPQPMPTGPIATPAANKPVELGRYLVTARYKCYDCHCKDGTDLDPDNPEKSEGYMAGGTHMVMPDGRDIVSRNLTPEPETGIGDWTPDQFVKAMKYGQSPHGPLRSPMPKYSVVTDDEARAIYAYLRSLRPVRNATPEDGVSAAVASN</sequence>
<comment type="caution">
    <text evidence="6">The sequence shown here is derived from an EMBL/GenBank/DDBJ whole genome shotgun (WGS) entry which is preliminary data.</text>
</comment>
<name>A0A9X0HKF8_SOLP1</name>
<dbReference type="PANTHER" id="PTHR35008">
    <property type="entry name" value="BLL4482 PROTEIN-RELATED"/>
    <property type="match status" value="1"/>
</dbReference>
<evidence type="ECO:0000313" key="6">
    <source>
        <dbReference type="EMBL" id="KUG07575.1"/>
    </source>
</evidence>
<proteinExistence type="predicted"/>
<dbReference type="GO" id="GO:0020037">
    <property type="term" value="F:heme binding"/>
    <property type="evidence" value="ECO:0007669"/>
    <property type="project" value="InterPro"/>
</dbReference>
<keyword evidence="1 4" id="KW-0349">Heme</keyword>
<dbReference type="EMBL" id="LNAL01000007">
    <property type="protein sequence ID" value="KUG07575.1"/>
    <property type="molecule type" value="Genomic_DNA"/>
</dbReference>